<organism evidence="1 2">
    <name type="scientific">Armillaria gallica</name>
    <name type="common">Bulbous honey fungus</name>
    <name type="synonym">Armillaria bulbosa</name>
    <dbReference type="NCBI Taxonomy" id="47427"/>
    <lineage>
        <taxon>Eukaryota</taxon>
        <taxon>Fungi</taxon>
        <taxon>Dikarya</taxon>
        <taxon>Basidiomycota</taxon>
        <taxon>Agaricomycotina</taxon>
        <taxon>Agaricomycetes</taxon>
        <taxon>Agaricomycetidae</taxon>
        <taxon>Agaricales</taxon>
        <taxon>Marasmiineae</taxon>
        <taxon>Physalacriaceae</taxon>
        <taxon>Armillaria</taxon>
    </lineage>
</organism>
<protein>
    <submittedName>
        <fullName evidence="1">Uncharacterized protein</fullName>
    </submittedName>
</protein>
<name>A0A2H3CWD2_ARMGA</name>
<keyword evidence="2" id="KW-1185">Reference proteome</keyword>
<gene>
    <name evidence="1" type="ORF">ARMGADRAFT_1021420</name>
</gene>
<sequence length="56" mass="6151">MGLIFSLSFTRSISAVGSVKPRVNGLLGRSGDGLEYEFVFFISVNDDAAKRLNVLW</sequence>
<dbReference type="Proteomes" id="UP000217790">
    <property type="component" value="Unassembled WGS sequence"/>
</dbReference>
<dbReference type="EMBL" id="KZ293768">
    <property type="protein sequence ID" value="PBK79616.1"/>
    <property type="molecule type" value="Genomic_DNA"/>
</dbReference>
<proteinExistence type="predicted"/>
<dbReference type="InParanoid" id="A0A2H3CWD2"/>
<dbReference type="AlphaFoldDB" id="A0A2H3CWD2"/>
<reference evidence="2" key="1">
    <citation type="journal article" date="2017" name="Nat. Ecol. Evol.">
        <title>Genome expansion and lineage-specific genetic innovations in the forest pathogenic fungi Armillaria.</title>
        <authorList>
            <person name="Sipos G."/>
            <person name="Prasanna A.N."/>
            <person name="Walter M.C."/>
            <person name="O'Connor E."/>
            <person name="Balint B."/>
            <person name="Krizsan K."/>
            <person name="Kiss B."/>
            <person name="Hess J."/>
            <person name="Varga T."/>
            <person name="Slot J."/>
            <person name="Riley R."/>
            <person name="Boka B."/>
            <person name="Rigling D."/>
            <person name="Barry K."/>
            <person name="Lee J."/>
            <person name="Mihaltcheva S."/>
            <person name="LaButti K."/>
            <person name="Lipzen A."/>
            <person name="Waldron R."/>
            <person name="Moloney N.M."/>
            <person name="Sperisen C."/>
            <person name="Kredics L."/>
            <person name="Vagvoelgyi C."/>
            <person name="Patrignani A."/>
            <person name="Fitzpatrick D."/>
            <person name="Nagy I."/>
            <person name="Doyle S."/>
            <person name="Anderson J.B."/>
            <person name="Grigoriev I.V."/>
            <person name="Gueldener U."/>
            <person name="Muensterkoetter M."/>
            <person name="Nagy L.G."/>
        </authorList>
    </citation>
    <scope>NUCLEOTIDE SEQUENCE [LARGE SCALE GENOMIC DNA]</scope>
    <source>
        <strain evidence="2">Ar21-2</strain>
    </source>
</reference>
<evidence type="ECO:0000313" key="1">
    <source>
        <dbReference type="EMBL" id="PBK79616.1"/>
    </source>
</evidence>
<evidence type="ECO:0000313" key="2">
    <source>
        <dbReference type="Proteomes" id="UP000217790"/>
    </source>
</evidence>
<accession>A0A2H3CWD2</accession>